<evidence type="ECO:0000256" key="1">
    <source>
        <dbReference type="ARBA" id="ARBA00004651"/>
    </source>
</evidence>
<evidence type="ECO:0000256" key="5">
    <source>
        <dbReference type="SAM" id="SignalP"/>
    </source>
</evidence>
<keyword evidence="3" id="KW-1133">Transmembrane helix</keyword>
<keyword evidence="7" id="KW-0067">ATP-binding</keyword>
<dbReference type="Gene3D" id="3.40.50.300">
    <property type="entry name" value="P-loop containing nucleotide triphosphate hydrolases"/>
    <property type="match status" value="1"/>
</dbReference>
<accession>A0ABS5NK58</accession>
<keyword evidence="7" id="KW-0547">Nucleotide-binding</keyword>
<dbReference type="PANTHER" id="PTHR43394">
    <property type="entry name" value="ATP-DEPENDENT PERMEASE MDL1, MITOCHONDRIAL"/>
    <property type="match status" value="1"/>
</dbReference>
<keyword evidence="2" id="KW-0812">Transmembrane</keyword>
<reference evidence="7 8" key="1">
    <citation type="submission" date="2021-04" db="EMBL/GenBank/DDBJ databases">
        <title>Whole genome sequence analysis of a thiophenic sulfur metabolizing bacteria.</title>
        <authorList>
            <person name="Akhtar N."/>
            <person name="Akram J."/>
            <person name="Aslam A."/>
        </authorList>
    </citation>
    <scope>NUCLEOTIDE SEQUENCE [LARGE SCALE GENOMIC DNA]</scope>
    <source>
        <strain evidence="7 8">3OW</strain>
    </source>
</reference>
<evidence type="ECO:0000256" key="2">
    <source>
        <dbReference type="ARBA" id="ARBA00022692"/>
    </source>
</evidence>
<comment type="caution">
    <text evidence="7">The sequence shown here is derived from an EMBL/GenBank/DDBJ whole genome shotgun (WGS) entry which is preliminary data.</text>
</comment>
<dbReference type="InterPro" id="IPR027417">
    <property type="entry name" value="P-loop_NTPase"/>
</dbReference>
<feature type="signal peptide" evidence="5">
    <location>
        <begin position="1"/>
        <end position="23"/>
    </location>
</feature>
<dbReference type="GO" id="GO:0005524">
    <property type="term" value="F:ATP binding"/>
    <property type="evidence" value="ECO:0007669"/>
    <property type="project" value="UniProtKB-KW"/>
</dbReference>
<keyword evidence="8" id="KW-1185">Reference proteome</keyword>
<keyword evidence="5" id="KW-0732">Signal</keyword>
<dbReference type="EMBL" id="JAGXOE010000356">
    <property type="protein sequence ID" value="MBS4104668.1"/>
    <property type="molecule type" value="Genomic_DNA"/>
</dbReference>
<dbReference type="InterPro" id="IPR003439">
    <property type="entry name" value="ABC_transporter-like_ATP-bd"/>
</dbReference>
<proteinExistence type="predicted"/>
<protein>
    <submittedName>
        <fullName evidence="7">ABC transporter ATP-binding protein</fullName>
    </submittedName>
</protein>
<evidence type="ECO:0000313" key="8">
    <source>
        <dbReference type="Proteomes" id="UP000676853"/>
    </source>
</evidence>
<evidence type="ECO:0000256" key="3">
    <source>
        <dbReference type="ARBA" id="ARBA00022989"/>
    </source>
</evidence>
<comment type="subcellular location">
    <subcellularLocation>
        <location evidence="1">Cell membrane</location>
        <topology evidence="1">Multi-pass membrane protein</topology>
    </subcellularLocation>
</comment>
<feature type="domain" description="ABC transporter" evidence="6">
    <location>
        <begin position="85"/>
        <end position="154"/>
    </location>
</feature>
<evidence type="ECO:0000259" key="6">
    <source>
        <dbReference type="Pfam" id="PF00005"/>
    </source>
</evidence>
<feature type="non-terminal residue" evidence="7">
    <location>
        <position position="173"/>
    </location>
</feature>
<keyword evidence="4" id="KW-0472">Membrane</keyword>
<organism evidence="7 8">
    <name type="scientific">Tsukamurella paurometabola</name>
    <name type="common">Corynebacterium paurometabolum</name>
    <dbReference type="NCBI Taxonomy" id="2061"/>
    <lineage>
        <taxon>Bacteria</taxon>
        <taxon>Bacillati</taxon>
        <taxon>Actinomycetota</taxon>
        <taxon>Actinomycetes</taxon>
        <taxon>Mycobacteriales</taxon>
        <taxon>Tsukamurellaceae</taxon>
        <taxon>Tsukamurella</taxon>
    </lineage>
</organism>
<dbReference type="SUPFAM" id="SSF52540">
    <property type="entry name" value="P-loop containing nucleoside triphosphate hydrolases"/>
    <property type="match status" value="1"/>
</dbReference>
<dbReference type="PANTHER" id="PTHR43394:SF1">
    <property type="entry name" value="ATP-BINDING CASSETTE SUB-FAMILY B MEMBER 10, MITOCHONDRIAL"/>
    <property type="match status" value="1"/>
</dbReference>
<dbReference type="InterPro" id="IPR036640">
    <property type="entry name" value="ABC1_TM_sf"/>
</dbReference>
<dbReference type="Gene3D" id="1.20.1560.10">
    <property type="entry name" value="ABC transporter type 1, transmembrane domain"/>
    <property type="match status" value="1"/>
</dbReference>
<dbReference type="Pfam" id="PF00005">
    <property type="entry name" value="ABC_tran"/>
    <property type="match status" value="1"/>
</dbReference>
<dbReference type="RefSeq" id="WP_212555616.1">
    <property type="nucleotide sequence ID" value="NZ_JAGXOE010000356.1"/>
</dbReference>
<evidence type="ECO:0000256" key="4">
    <source>
        <dbReference type="ARBA" id="ARBA00023136"/>
    </source>
</evidence>
<evidence type="ECO:0000313" key="7">
    <source>
        <dbReference type="EMBL" id="MBS4104668.1"/>
    </source>
</evidence>
<dbReference type="InterPro" id="IPR039421">
    <property type="entry name" value="Type_1_exporter"/>
</dbReference>
<feature type="chain" id="PRO_5046898087" evidence="5">
    <location>
        <begin position="24"/>
        <end position="173"/>
    </location>
</feature>
<name>A0ABS5NK58_TSUPA</name>
<dbReference type="Proteomes" id="UP000676853">
    <property type="component" value="Unassembled WGS sequence"/>
</dbReference>
<gene>
    <name evidence="7" type="ORF">KFZ73_25990</name>
</gene>
<sequence length="173" mass="18004">MSVARLVTLFLVTSLFVGQVAQLAEQLPDLQAGMGAILRIRHMLAAPPEPEGGDDVPSSGGEVSGIEIDIRGLDFAYAEGTFALAGVDLTIPAGSTVALVGRTGSGKSTLASLLSRAVDPPAGTVFLGGRDITCMDLQRLRSRVGVVTQRTEILIGSLADNIALFDPSITEER</sequence>